<dbReference type="Pfam" id="PF05580">
    <property type="entry name" value="Peptidase_S55"/>
    <property type="match status" value="1"/>
</dbReference>
<comment type="caution">
    <text evidence="2">The sequence shown here is derived from an EMBL/GenBank/DDBJ whole genome shotgun (WGS) entry which is preliminary data.</text>
</comment>
<dbReference type="InterPro" id="IPR008763">
    <property type="entry name" value="Peptidase_S55"/>
</dbReference>
<evidence type="ECO:0000313" key="3">
    <source>
        <dbReference type="Proteomes" id="UP000540989"/>
    </source>
</evidence>
<dbReference type="EMBL" id="JACHIP010000007">
    <property type="protein sequence ID" value="MBB5059709.1"/>
    <property type="molecule type" value="Genomic_DNA"/>
</dbReference>
<accession>A0A7W7ZGW8</accession>
<evidence type="ECO:0000259" key="1">
    <source>
        <dbReference type="PROSITE" id="PS51494"/>
    </source>
</evidence>
<name>A0A7W7ZGW8_9BACT</name>
<sequence length="607" mass="63801">MSQTPEHGRPWLRLLICLTFLAPGLVTGSSAQSANPCSSSIVPPSPPATTIVFPLSEVRRGLCGTAYTVFEGVNPEPMQVEILGLLKNSRGPGQDMILARLHGLKPEYTGVVAGMSGSPVYVEGKLLGALSFRIGQFSKEPIAGITPIAEMLAVRDGATTVAAGTEKAATTPTLGGASATPIETPLVFSGFSQEAIDRFGDRFRALGLSPVMGLGSSASDLPQPEPIVPGSAVSAVLIRGDLSMAGTCTVSYVDKSSLLACGHPITQFGHISFPMTKATVLATLPSPLNAFKIITTTETVGQFTEDRNAAIEGRFGETAHMIPVEIEITGDPAAEGGAAPKKTVQFEVADNKELTPSLMLVSIFQSLQQNNLASAEASYRLSGELTLEGERPVQLDALVSPNELNPAAINAALYVNERFSRLYGNATTKPVISGLHLTLSSVGPTRSATLEGVRLSRNDVRPGDSIDLEATLRPVRSSPVILRLSVRIPPGTAPGDLRLVVGDSATADRMSLPNSVQGQNISLADAVTQLNRTHANHRVYVTLLTHDVQTSLEGGTIGMVPLSLANVYESQRSEQKIQLNGESVEELGSVEGGFAISGSQVLTLKVK</sequence>
<evidence type="ECO:0000313" key="2">
    <source>
        <dbReference type="EMBL" id="MBB5059709.1"/>
    </source>
</evidence>
<proteinExistence type="predicted"/>
<dbReference type="Proteomes" id="UP000540989">
    <property type="component" value="Unassembled WGS sequence"/>
</dbReference>
<protein>
    <recommendedName>
        <fullName evidence="1">Peptidase S55 domain-containing protein</fullName>
    </recommendedName>
</protein>
<keyword evidence="3" id="KW-1185">Reference proteome</keyword>
<dbReference type="PROSITE" id="PS51494">
    <property type="entry name" value="SPOIVB"/>
    <property type="match status" value="1"/>
</dbReference>
<feature type="domain" description="Peptidase S55" evidence="1">
    <location>
        <begin position="1"/>
        <end position="167"/>
    </location>
</feature>
<dbReference type="AlphaFoldDB" id="A0A7W7ZGW8"/>
<organism evidence="2 3">
    <name type="scientific">Granulicella aggregans</name>
    <dbReference type="NCBI Taxonomy" id="474949"/>
    <lineage>
        <taxon>Bacteria</taxon>
        <taxon>Pseudomonadati</taxon>
        <taxon>Acidobacteriota</taxon>
        <taxon>Terriglobia</taxon>
        <taxon>Terriglobales</taxon>
        <taxon>Acidobacteriaceae</taxon>
        <taxon>Granulicella</taxon>
    </lineage>
</organism>
<gene>
    <name evidence="2" type="ORF">HDF16_004438</name>
</gene>
<reference evidence="2 3" key="1">
    <citation type="submission" date="2020-08" db="EMBL/GenBank/DDBJ databases">
        <title>Genomic Encyclopedia of Type Strains, Phase IV (KMG-V): Genome sequencing to study the core and pangenomes of soil and plant-associated prokaryotes.</title>
        <authorList>
            <person name="Whitman W."/>
        </authorList>
    </citation>
    <scope>NUCLEOTIDE SEQUENCE [LARGE SCALE GENOMIC DNA]</scope>
    <source>
        <strain evidence="2 3">M8UP14</strain>
    </source>
</reference>
<dbReference type="RefSeq" id="WP_184221496.1">
    <property type="nucleotide sequence ID" value="NZ_JACHIP010000007.1"/>
</dbReference>